<dbReference type="GO" id="GO:0004523">
    <property type="term" value="F:RNA-DNA hybrid ribonuclease activity"/>
    <property type="evidence" value="ECO:0007669"/>
    <property type="project" value="InterPro"/>
</dbReference>
<dbReference type="EMBL" id="BPVZ01000023">
    <property type="protein sequence ID" value="GKV05492.1"/>
    <property type="molecule type" value="Genomic_DNA"/>
</dbReference>
<feature type="domain" description="RNase H type-1" evidence="1">
    <location>
        <begin position="120"/>
        <end position="199"/>
    </location>
</feature>
<sequence>MPTSMLTLVIPLAPVIVLAPTLVFALALRDATWHVPWTRHTPFVCPWLQLRVTMPVTSAPELAALWDNKPVVPSQIIEKAVFFLTKYNAAISSKGRGAAGVQWMSETKWRPPAVGFTKVNVDGAIFEQQQLHGVGVVARNSIKEVLAAMISKGQGLLSVEETEACNLRKALKWAKDLMFNKIGMEMNCATCSKNWKNSSS</sequence>
<dbReference type="GO" id="GO:0003676">
    <property type="term" value="F:nucleic acid binding"/>
    <property type="evidence" value="ECO:0007669"/>
    <property type="project" value="InterPro"/>
</dbReference>
<dbReference type="Proteomes" id="UP001054252">
    <property type="component" value="Unassembled WGS sequence"/>
</dbReference>
<protein>
    <recommendedName>
        <fullName evidence="1">RNase H type-1 domain-containing protein</fullName>
    </recommendedName>
</protein>
<proteinExistence type="predicted"/>
<accession>A0AAV5IUH5</accession>
<organism evidence="2 3">
    <name type="scientific">Rubroshorea leprosula</name>
    <dbReference type="NCBI Taxonomy" id="152421"/>
    <lineage>
        <taxon>Eukaryota</taxon>
        <taxon>Viridiplantae</taxon>
        <taxon>Streptophyta</taxon>
        <taxon>Embryophyta</taxon>
        <taxon>Tracheophyta</taxon>
        <taxon>Spermatophyta</taxon>
        <taxon>Magnoliopsida</taxon>
        <taxon>eudicotyledons</taxon>
        <taxon>Gunneridae</taxon>
        <taxon>Pentapetalae</taxon>
        <taxon>rosids</taxon>
        <taxon>malvids</taxon>
        <taxon>Malvales</taxon>
        <taxon>Dipterocarpaceae</taxon>
        <taxon>Rubroshorea</taxon>
    </lineage>
</organism>
<reference evidence="2 3" key="1">
    <citation type="journal article" date="2021" name="Commun. Biol.">
        <title>The genome of Shorea leprosula (Dipterocarpaceae) highlights the ecological relevance of drought in aseasonal tropical rainforests.</title>
        <authorList>
            <person name="Ng K.K.S."/>
            <person name="Kobayashi M.J."/>
            <person name="Fawcett J.A."/>
            <person name="Hatakeyama M."/>
            <person name="Paape T."/>
            <person name="Ng C.H."/>
            <person name="Ang C.C."/>
            <person name="Tnah L.H."/>
            <person name="Lee C.T."/>
            <person name="Nishiyama T."/>
            <person name="Sese J."/>
            <person name="O'Brien M.J."/>
            <person name="Copetti D."/>
            <person name="Mohd Noor M.I."/>
            <person name="Ong R.C."/>
            <person name="Putra M."/>
            <person name="Sireger I.Z."/>
            <person name="Indrioko S."/>
            <person name="Kosugi Y."/>
            <person name="Izuno A."/>
            <person name="Isagi Y."/>
            <person name="Lee S.L."/>
            <person name="Shimizu K.K."/>
        </authorList>
    </citation>
    <scope>NUCLEOTIDE SEQUENCE [LARGE SCALE GENOMIC DNA]</scope>
    <source>
        <strain evidence="2">214</strain>
    </source>
</reference>
<evidence type="ECO:0000313" key="3">
    <source>
        <dbReference type="Proteomes" id="UP001054252"/>
    </source>
</evidence>
<dbReference type="PANTHER" id="PTHR47074:SF48">
    <property type="entry name" value="POLYNUCLEOTIDYL TRANSFERASE, RIBONUCLEASE H-LIKE SUPERFAMILY PROTEIN"/>
    <property type="match status" value="1"/>
</dbReference>
<evidence type="ECO:0000313" key="2">
    <source>
        <dbReference type="EMBL" id="GKV05492.1"/>
    </source>
</evidence>
<evidence type="ECO:0000259" key="1">
    <source>
        <dbReference type="Pfam" id="PF13456"/>
    </source>
</evidence>
<dbReference type="Pfam" id="PF13456">
    <property type="entry name" value="RVT_3"/>
    <property type="match status" value="1"/>
</dbReference>
<name>A0AAV5IUH5_9ROSI</name>
<dbReference type="PANTHER" id="PTHR47074">
    <property type="entry name" value="BNAC02G40300D PROTEIN"/>
    <property type="match status" value="1"/>
</dbReference>
<keyword evidence="3" id="KW-1185">Reference proteome</keyword>
<dbReference type="InterPro" id="IPR002156">
    <property type="entry name" value="RNaseH_domain"/>
</dbReference>
<comment type="caution">
    <text evidence="2">The sequence shown here is derived from an EMBL/GenBank/DDBJ whole genome shotgun (WGS) entry which is preliminary data.</text>
</comment>
<gene>
    <name evidence="2" type="ORF">SLEP1_g17495</name>
</gene>
<dbReference type="AlphaFoldDB" id="A0AAV5IUH5"/>
<dbReference type="InterPro" id="IPR052929">
    <property type="entry name" value="RNase_H-like_EbsB-rel"/>
</dbReference>